<dbReference type="InterPro" id="IPR000873">
    <property type="entry name" value="AMP-dep_synth/lig_dom"/>
</dbReference>
<evidence type="ECO:0000256" key="3">
    <source>
        <dbReference type="ARBA" id="ARBA00022741"/>
    </source>
</evidence>
<dbReference type="GO" id="GO:0010124">
    <property type="term" value="P:phenylacetate catabolic process"/>
    <property type="evidence" value="ECO:0007669"/>
    <property type="project" value="UniProtKB-UniRule"/>
</dbReference>
<dbReference type="InterPro" id="IPR045851">
    <property type="entry name" value="AMP-bd_C_sf"/>
</dbReference>
<dbReference type="Proteomes" id="UP000234641">
    <property type="component" value="Unassembled WGS sequence"/>
</dbReference>
<dbReference type="InterPro" id="IPR042099">
    <property type="entry name" value="ANL_N_sf"/>
</dbReference>
<dbReference type="InterPro" id="IPR028154">
    <property type="entry name" value="AMP-dep_Lig_C"/>
</dbReference>
<dbReference type="UniPathway" id="UPA00930"/>
<dbReference type="InterPro" id="IPR051414">
    <property type="entry name" value="Adenylate-forming_Reductase"/>
</dbReference>
<keyword evidence="2 9" id="KW-0436">Ligase</keyword>
<dbReference type="GO" id="GO:0047475">
    <property type="term" value="F:phenylacetate-CoA ligase activity"/>
    <property type="evidence" value="ECO:0007669"/>
    <property type="project" value="UniProtKB-EC"/>
</dbReference>
<evidence type="ECO:0000259" key="11">
    <source>
        <dbReference type="Pfam" id="PF14535"/>
    </source>
</evidence>
<proteinExistence type="inferred from homology"/>
<dbReference type="Pfam" id="PF14535">
    <property type="entry name" value="AMP-binding_C_2"/>
    <property type="match status" value="1"/>
</dbReference>
<name>A0A2H1KFK5_BRELN</name>
<dbReference type="AlphaFoldDB" id="A0A2H1KFK5"/>
<comment type="catalytic activity">
    <reaction evidence="9">
        <text>2-phenylacetate + ATP + CoA = phenylacetyl-CoA + AMP + diphosphate</text>
        <dbReference type="Rhea" id="RHEA:20956"/>
        <dbReference type="ChEBI" id="CHEBI:18401"/>
        <dbReference type="ChEBI" id="CHEBI:30616"/>
        <dbReference type="ChEBI" id="CHEBI:33019"/>
        <dbReference type="ChEBI" id="CHEBI:57287"/>
        <dbReference type="ChEBI" id="CHEBI:57390"/>
        <dbReference type="ChEBI" id="CHEBI:456215"/>
        <dbReference type="EC" id="6.2.1.30"/>
    </reaction>
</comment>
<keyword evidence="3 9" id="KW-0547">Nucleotide-binding</keyword>
<dbReference type="PIRSF" id="PIRSF006444">
    <property type="entry name" value="PaaK"/>
    <property type="match status" value="1"/>
</dbReference>
<accession>A0A2H1KFK5</accession>
<organism evidence="12 13">
    <name type="scientific">Brevibacterium linens ATCC 9172</name>
    <dbReference type="NCBI Taxonomy" id="1255617"/>
    <lineage>
        <taxon>Bacteria</taxon>
        <taxon>Bacillati</taxon>
        <taxon>Actinomycetota</taxon>
        <taxon>Actinomycetes</taxon>
        <taxon>Micrococcales</taxon>
        <taxon>Brevibacteriaceae</taxon>
        <taxon>Brevibacterium</taxon>
    </lineage>
</organism>
<dbReference type="FunFam" id="3.40.50.12780:FF:000016">
    <property type="entry name" value="Phenylacetate-coenzyme A ligase"/>
    <property type="match status" value="1"/>
</dbReference>
<dbReference type="EC" id="6.2.1.30" evidence="6 9"/>
<evidence type="ECO:0000256" key="1">
    <source>
        <dbReference type="ARBA" id="ARBA00011245"/>
    </source>
</evidence>
<evidence type="ECO:0000259" key="10">
    <source>
        <dbReference type="Pfam" id="PF00501"/>
    </source>
</evidence>
<evidence type="ECO:0000313" key="12">
    <source>
        <dbReference type="EMBL" id="SMX98615.1"/>
    </source>
</evidence>
<comment type="function">
    <text evidence="9">Catalyzes the activation of phenylacetic acid (PA) to phenylacetyl-CoA (PA-CoA).</text>
</comment>
<dbReference type="CDD" id="cd05913">
    <property type="entry name" value="PaaK"/>
    <property type="match status" value="1"/>
</dbReference>
<dbReference type="RefSeq" id="WP_101555888.1">
    <property type="nucleotide sequence ID" value="NZ_FXYY01000029.1"/>
</dbReference>
<dbReference type="PANTHER" id="PTHR43439">
    <property type="entry name" value="PHENYLACETATE-COENZYME A LIGASE"/>
    <property type="match status" value="1"/>
</dbReference>
<evidence type="ECO:0000256" key="8">
    <source>
        <dbReference type="ARBA" id="ARBA00075111"/>
    </source>
</evidence>
<dbReference type="Pfam" id="PF00501">
    <property type="entry name" value="AMP-binding"/>
    <property type="match status" value="1"/>
</dbReference>
<evidence type="ECO:0000256" key="9">
    <source>
        <dbReference type="PIRNR" id="PIRNR006444"/>
    </source>
</evidence>
<comment type="pathway">
    <text evidence="4 9">Aromatic compound metabolism; phenylacetate degradation.</text>
</comment>
<dbReference type="SUPFAM" id="SSF56801">
    <property type="entry name" value="Acetyl-CoA synthetase-like"/>
    <property type="match status" value="1"/>
</dbReference>
<dbReference type="Gene3D" id="3.40.50.12780">
    <property type="entry name" value="N-terminal domain of ligase-like"/>
    <property type="match status" value="1"/>
</dbReference>
<sequence>MTETDLDAGERMSLDELRADQLTNLKTTVTAVYERVPFYRKAFDELGVTPADITSLDDIAKLPFTTKQDLRDNYPFGLFAVPQEQVARIHASSGTTGLPTVVGYTMGDLDRWGSLIARSILGAGGKRGQMMHNAYGYGLFTGGLGVHGAERHGFTVVPISGGQTPRQVQLIQDFKPDIITATPTYLLTILDEFHKQGIDPTSTSLKTAICGAEPWTDEMRKEIESSFNINAVDIYGLSEVMGPGVACESAVTKDGPTIWEDHFYPEIVDPFTGEVLPDGQEGELVFTSLTKEALPIIRYRTHDLATLLPGTARPNFRRISRITGRSDDLMIIRGVNVYPANVETVLFEFAPLSPHFQLVLTRPGRMDEMTVEVEARDGVGAVELEGLDKLVAARIKERLGVSCTIDIKLPGDLPRSVGKMKRIIDRREGVREMSASDSQHAHRPVTGIAACRPAPR</sequence>
<gene>
    <name evidence="12" type="ORF">BLIN9172_03136</name>
</gene>
<comment type="subunit">
    <text evidence="1">Monomer.</text>
</comment>
<feature type="domain" description="AMP-dependent synthetase/ligase" evidence="10">
    <location>
        <begin position="80"/>
        <end position="287"/>
    </location>
</feature>
<comment type="similarity">
    <text evidence="5 9">Belongs to the phenylacetyl-CoA ligase family.</text>
</comment>
<dbReference type="InterPro" id="IPR011880">
    <property type="entry name" value="PA_CoA_ligase"/>
</dbReference>
<evidence type="ECO:0000256" key="5">
    <source>
        <dbReference type="ARBA" id="ARBA00061566"/>
    </source>
</evidence>
<protein>
    <recommendedName>
        <fullName evidence="7 9">Phenylacetate-coenzyme A ligase</fullName>
        <ecNumber evidence="6 9">6.2.1.30</ecNumber>
    </recommendedName>
    <alternativeName>
        <fullName evidence="8 9">Phenylacetyl-CoA ligase</fullName>
    </alternativeName>
</protein>
<dbReference type="GO" id="GO:0000166">
    <property type="term" value="F:nucleotide binding"/>
    <property type="evidence" value="ECO:0007669"/>
    <property type="project" value="UniProtKB-KW"/>
</dbReference>
<evidence type="ECO:0000256" key="2">
    <source>
        <dbReference type="ARBA" id="ARBA00022598"/>
    </source>
</evidence>
<feature type="domain" description="AMP-dependent ligase C-terminal" evidence="11">
    <location>
        <begin position="334"/>
        <end position="427"/>
    </location>
</feature>
<evidence type="ECO:0000313" key="13">
    <source>
        <dbReference type="Proteomes" id="UP000234641"/>
    </source>
</evidence>
<dbReference type="EMBL" id="FXYY01000029">
    <property type="protein sequence ID" value="SMX98615.1"/>
    <property type="molecule type" value="Genomic_DNA"/>
</dbReference>
<dbReference type="Gene3D" id="3.30.300.30">
    <property type="match status" value="1"/>
</dbReference>
<reference evidence="12 13" key="1">
    <citation type="submission" date="2017-03" db="EMBL/GenBank/DDBJ databases">
        <authorList>
            <person name="Afonso C.L."/>
            <person name="Miller P.J."/>
            <person name="Scott M.A."/>
            <person name="Spackman E."/>
            <person name="Goraichik I."/>
            <person name="Dimitrov K.M."/>
            <person name="Suarez D.L."/>
            <person name="Swayne D.E."/>
        </authorList>
    </citation>
    <scope>NUCLEOTIDE SEQUENCE [LARGE SCALE GENOMIC DNA]</scope>
    <source>
        <strain evidence="12 13">ATCC 9172</strain>
    </source>
</reference>
<dbReference type="PANTHER" id="PTHR43439:SF1">
    <property type="entry name" value="PHENYLACETATE-COENZYME A LIGASE"/>
    <property type="match status" value="1"/>
</dbReference>
<evidence type="ECO:0000256" key="7">
    <source>
        <dbReference type="ARBA" id="ARBA00068695"/>
    </source>
</evidence>
<evidence type="ECO:0000256" key="6">
    <source>
        <dbReference type="ARBA" id="ARBA00066629"/>
    </source>
</evidence>
<evidence type="ECO:0000256" key="4">
    <source>
        <dbReference type="ARBA" id="ARBA00060591"/>
    </source>
</evidence>